<organism evidence="2 3">
    <name type="scientific">Parendozoicomonas haliclonae</name>
    <dbReference type="NCBI Taxonomy" id="1960125"/>
    <lineage>
        <taxon>Bacteria</taxon>
        <taxon>Pseudomonadati</taxon>
        <taxon>Pseudomonadota</taxon>
        <taxon>Gammaproteobacteria</taxon>
        <taxon>Oceanospirillales</taxon>
        <taxon>Endozoicomonadaceae</taxon>
        <taxon>Parendozoicomonas</taxon>
    </lineage>
</organism>
<keyword evidence="1" id="KW-0472">Membrane</keyword>
<keyword evidence="3" id="KW-1185">Reference proteome</keyword>
<keyword evidence="1" id="KW-0812">Transmembrane</keyword>
<evidence type="ECO:0000313" key="2">
    <source>
        <dbReference type="EMBL" id="SMA47558.1"/>
    </source>
</evidence>
<name>A0A1X7AKQ6_9GAMM</name>
<sequence>MKSFLSQILLPQAFRNRWQRWLDRRIPLARSITLNQKSLFILPTAAGYGFLLVALLIFLAGVNYRNSLSYGVAFFMVALFQVALWQTWRNLAGLTLTARHGYSVHAGQRARLVVTVGSEQSGTGKRFGGLGVMVGWPDGSQPNGNLVRVDPQGQNVDVELTCATENRGVLRPGRLRVETTWPLGLFRTWSWVALDQSVLVWPSLIPVEPFNASSSQGEGHQSVAGGMDDFDGFRSFQPTDSAAQVDWKVWARSDELVVRQFHGLAGDDLWLDLAQAPGRDIEQQLSWLASQCVALSSTQAIWGLKLGEIVIAPSQGGSHCQQCLDALARFSGPQE</sequence>
<dbReference type="AlphaFoldDB" id="A0A1X7AKQ6"/>
<dbReference type="OrthoDB" id="5298497at2"/>
<gene>
    <name evidence="2" type="ORF">EHSB41UT_02462</name>
</gene>
<dbReference type="PANTHER" id="PTHR34351">
    <property type="entry name" value="SLR1927 PROTEIN-RELATED"/>
    <property type="match status" value="1"/>
</dbReference>
<protein>
    <submittedName>
        <fullName evidence="2">Uncharacterized protein</fullName>
    </submittedName>
</protein>
<feature type="transmembrane region" description="Helical" evidence="1">
    <location>
        <begin position="68"/>
        <end position="88"/>
    </location>
</feature>
<evidence type="ECO:0000256" key="1">
    <source>
        <dbReference type="SAM" id="Phobius"/>
    </source>
</evidence>
<dbReference type="Proteomes" id="UP000196573">
    <property type="component" value="Unassembled WGS sequence"/>
</dbReference>
<dbReference type="RefSeq" id="WP_087110279.1">
    <property type="nucleotide sequence ID" value="NZ_CBCSCN010000003.1"/>
</dbReference>
<reference evidence="2 3" key="1">
    <citation type="submission" date="2017-03" db="EMBL/GenBank/DDBJ databases">
        <authorList>
            <person name="Afonso C.L."/>
            <person name="Miller P.J."/>
            <person name="Scott M.A."/>
            <person name="Spackman E."/>
            <person name="Goraichik I."/>
            <person name="Dimitrov K.M."/>
            <person name="Suarez D.L."/>
            <person name="Swayne D.E."/>
        </authorList>
    </citation>
    <scope>NUCLEOTIDE SEQUENCE [LARGE SCALE GENOMIC DNA]</scope>
    <source>
        <strain evidence="2">SB41UT1</strain>
    </source>
</reference>
<dbReference type="EMBL" id="FWPT01000005">
    <property type="protein sequence ID" value="SMA47558.1"/>
    <property type="molecule type" value="Genomic_DNA"/>
</dbReference>
<feature type="transmembrane region" description="Helical" evidence="1">
    <location>
        <begin position="39"/>
        <end position="61"/>
    </location>
</feature>
<evidence type="ECO:0000313" key="3">
    <source>
        <dbReference type="Proteomes" id="UP000196573"/>
    </source>
</evidence>
<proteinExistence type="predicted"/>
<accession>A0A1X7AKQ6</accession>
<dbReference type="PANTHER" id="PTHR34351:SF1">
    <property type="entry name" value="SLR1927 PROTEIN"/>
    <property type="match status" value="1"/>
</dbReference>
<keyword evidence="1" id="KW-1133">Transmembrane helix</keyword>